<protein>
    <submittedName>
        <fullName evidence="3">NR LBD domain-containing protein</fullName>
    </submittedName>
</protein>
<evidence type="ECO:0000313" key="3">
    <source>
        <dbReference type="WBParaSite" id="Csp11.Scaffold630.g18153.t1"/>
    </source>
</evidence>
<dbReference type="Proteomes" id="UP000095282">
    <property type="component" value="Unplaced"/>
</dbReference>
<evidence type="ECO:0000256" key="1">
    <source>
        <dbReference type="SAM" id="MobiDB-lite"/>
    </source>
</evidence>
<feature type="compositionally biased region" description="Polar residues" evidence="1">
    <location>
        <begin position="1"/>
        <end position="12"/>
    </location>
</feature>
<evidence type="ECO:0000313" key="2">
    <source>
        <dbReference type="Proteomes" id="UP000095282"/>
    </source>
</evidence>
<dbReference type="WBParaSite" id="Csp11.Scaffold630.g18153.t1">
    <property type="protein sequence ID" value="Csp11.Scaffold630.g18153.t1"/>
    <property type="gene ID" value="Csp11.Scaffold630.g18153"/>
</dbReference>
<accession>A0A1I7UPV5</accession>
<feature type="region of interest" description="Disordered" evidence="1">
    <location>
        <begin position="1"/>
        <end position="31"/>
    </location>
</feature>
<proteinExistence type="predicted"/>
<dbReference type="AlphaFoldDB" id="A0A1I7UPV5"/>
<sequence length="183" mass="21459">MSPSTNCENGVTKSVEETKEGDPDAPYKASTPEDQWFVPDELYLVDTHFSRESNENELYIKHDVVTDSEKSDDTHLVWKTYHELTEDHIKSFNALKLNGLYLMIDSKKWELLLNPTNKLSIDRENHRIARRHFNEINNDRIDRIARLIMDNQKYFGKTQETLKDITFAVEILMLTIIIAQFPE</sequence>
<organism evidence="2 3">
    <name type="scientific">Caenorhabditis tropicalis</name>
    <dbReference type="NCBI Taxonomy" id="1561998"/>
    <lineage>
        <taxon>Eukaryota</taxon>
        <taxon>Metazoa</taxon>
        <taxon>Ecdysozoa</taxon>
        <taxon>Nematoda</taxon>
        <taxon>Chromadorea</taxon>
        <taxon>Rhabditida</taxon>
        <taxon>Rhabditina</taxon>
        <taxon>Rhabditomorpha</taxon>
        <taxon>Rhabditoidea</taxon>
        <taxon>Rhabditidae</taxon>
        <taxon>Peloderinae</taxon>
        <taxon>Caenorhabditis</taxon>
    </lineage>
</organism>
<reference evidence="3" key="1">
    <citation type="submission" date="2016-11" db="UniProtKB">
        <authorList>
            <consortium name="WormBaseParasite"/>
        </authorList>
    </citation>
    <scope>IDENTIFICATION</scope>
</reference>
<name>A0A1I7UPV5_9PELO</name>
<keyword evidence="2" id="KW-1185">Reference proteome</keyword>